<feature type="chain" id="PRO_5039643315" evidence="8">
    <location>
        <begin position="40"/>
        <end position="1026"/>
    </location>
</feature>
<dbReference type="InterPro" id="IPR019931">
    <property type="entry name" value="LPXTG_anchor"/>
</dbReference>
<feature type="signal peptide" evidence="8">
    <location>
        <begin position="1"/>
        <end position="39"/>
    </location>
</feature>
<keyword evidence="7" id="KW-0472">Membrane</keyword>
<evidence type="ECO:0000259" key="9">
    <source>
        <dbReference type="PROSITE" id="PS50847"/>
    </source>
</evidence>
<dbReference type="InterPro" id="IPR009459">
    <property type="entry name" value="MucBP_dom"/>
</dbReference>
<dbReference type="PROSITE" id="PS50847">
    <property type="entry name" value="GRAM_POS_ANCHORING"/>
    <property type="match status" value="1"/>
</dbReference>
<protein>
    <submittedName>
        <fullName evidence="10">LPXTG cell wall anchor domain-containing protein</fullName>
    </submittedName>
</protein>
<keyword evidence="3 8" id="KW-0732">Signal</keyword>
<dbReference type="EMBL" id="CP047616">
    <property type="protein sequence ID" value="QIW54760.1"/>
    <property type="molecule type" value="Genomic_DNA"/>
</dbReference>
<dbReference type="Pfam" id="PF06458">
    <property type="entry name" value="MucBP"/>
    <property type="match status" value="6"/>
</dbReference>
<evidence type="ECO:0000256" key="5">
    <source>
        <dbReference type="ARBA" id="ARBA00023088"/>
    </source>
</evidence>
<dbReference type="Proteomes" id="UP000501945">
    <property type="component" value="Chromosome"/>
</dbReference>
<evidence type="ECO:0000313" key="10">
    <source>
        <dbReference type="EMBL" id="QIW54760.1"/>
    </source>
</evidence>
<dbReference type="AlphaFoldDB" id="A0A6H0UEZ3"/>
<feature type="compositionally biased region" description="Polar residues" evidence="6">
    <location>
        <begin position="90"/>
        <end position="99"/>
    </location>
</feature>
<proteinExistence type="predicted"/>
<evidence type="ECO:0000256" key="6">
    <source>
        <dbReference type="SAM" id="MobiDB-lite"/>
    </source>
</evidence>
<organism evidence="10 11">
    <name type="scientific">Pseudolactococcus raffinolactis</name>
    <dbReference type="NCBI Taxonomy" id="1366"/>
    <lineage>
        <taxon>Bacteria</taxon>
        <taxon>Bacillati</taxon>
        <taxon>Bacillota</taxon>
        <taxon>Bacilli</taxon>
        <taxon>Lactobacillales</taxon>
        <taxon>Streptococcaceae</taxon>
        <taxon>Pseudolactococcus</taxon>
    </lineage>
</organism>
<evidence type="ECO:0000256" key="1">
    <source>
        <dbReference type="ARBA" id="ARBA00022512"/>
    </source>
</evidence>
<name>A0A6H0UEZ3_9LACT</name>
<keyword evidence="2" id="KW-0964">Secreted</keyword>
<dbReference type="RefSeq" id="WP_167839128.1">
    <property type="nucleotide sequence ID" value="NZ_CP047616.1"/>
</dbReference>
<keyword evidence="7" id="KW-0812">Transmembrane</keyword>
<keyword evidence="7" id="KW-1133">Transmembrane helix</keyword>
<accession>A0A6H0UEZ3</accession>
<feature type="compositionally biased region" description="Polar residues" evidence="6">
    <location>
        <begin position="63"/>
        <end position="78"/>
    </location>
</feature>
<feature type="compositionally biased region" description="Low complexity" evidence="6">
    <location>
        <begin position="947"/>
        <end position="964"/>
    </location>
</feature>
<dbReference type="NCBIfam" id="TIGR01167">
    <property type="entry name" value="LPXTG_anchor"/>
    <property type="match status" value="1"/>
</dbReference>
<evidence type="ECO:0000256" key="7">
    <source>
        <dbReference type="SAM" id="Phobius"/>
    </source>
</evidence>
<dbReference type="Pfam" id="PF00746">
    <property type="entry name" value="Gram_pos_anchor"/>
    <property type="match status" value="1"/>
</dbReference>
<keyword evidence="4" id="KW-0677">Repeat</keyword>
<dbReference type="Gene3D" id="3.10.20.320">
    <property type="entry name" value="Putative peptidoglycan bound protein (lpxtg motif)"/>
    <property type="match status" value="5"/>
</dbReference>
<feature type="compositionally biased region" description="Basic residues" evidence="6">
    <location>
        <begin position="11"/>
        <end position="20"/>
    </location>
</feature>
<feature type="compositionally biased region" description="Basic and acidic residues" evidence="6">
    <location>
        <begin position="965"/>
        <end position="991"/>
    </location>
</feature>
<gene>
    <name evidence="10" type="ORF">GU336_11745</name>
</gene>
<keyword evidence="1" id="KW-0134">Cell wall</keyword>
<feature type="compositionally biased region" description="Low complexity" evidence="6">
    <location>
        <begin position="47"/>
        <end position="62"/>
    </location>
</feature>
<feature type="transmembrane region" description="Helical" evidence="7">
    <location>
        <begin position="1002"/>
        <end position="1021"/>
    </location>
</feature>
<evidence type="ECO:0000313" key="11">
    <source>
        <dbReference type="Proteomes" id="UP000501945"/>
    </source>
</evidence>
<reference evidence="10 11" key="1">
    <citation type="submission" date="2019-12" db="EMBL/GenBank/DDBJ databases">
        <title>Whole genome sequences of Lactococcus raffinolactis strains isolated from sewage.</title>
        <authorList>
            <person name="Ybazeta G."/>
            <person name="Ross M."/>
            <person name="Brabant-Kirwan D."/>
            <person name="Saleh M."/>
            <person name="Dillon J.A."/>
            <person name="Splinter K."/>
            <person name="Nokhbeh R."/>
        </authorList>
    </citation>
    <scope>NUCLEOTIDE SEQUENCE [LARGE SCALE GENOMIC DNA]</scope>
    <source>
        <strain evidence="10 11">Lr_19_5</strain>
    </source>
</reference>
<evidence type="ECO:0000256" key="3">
    <source>
        <dbReference type="ARBA" id="ARBA00022729"/>
    </source>
</evidence>
<evidence type="ECO:0000256" key="8">
    <source>
        <dbReference type="SAM" id="SignalP"/>
    </source>
</evidence>
<feature type="region of interest" description="Disordered" evidence="6">
    <location>
        <begin position="1"/>
        <end position="20"/>
    </location>
</feature>
<evidence type="ECO:0000256" key="4">
    <source>
        <dbReference type="ARBA" id="ARBA00022737"/>
    </source>
</evidence>
<sequence>MKNTRNTRVQKQQKKDKLQRRFSSTLMCGLVLLSSTAPIATVLADNETQPTTQQAPTQPTEQSKVAPSSDSVKPSTDVQPAPSKAEQPATPETTPQADTAKQDTQSKKATASDDWTVTVHFVDSATGATVTKDITVKGTSDQDYRNTSEYSNAMKDAMANGYHQANNDPNSWSPFTQAHQDFTVKMSNSFEKKYQVGADGFYHEVNSDGSLDMNHKFVDFTVNYTDKNTGTILGTDFQEKSDAGAGLTSSTYGHGFDENMWAMEKDASPYLNLDHSMDYNGKTYYYDLELSTLKGQVKPVNGVITLTVPLTNMTDDQKYVSWNIRYVDENGKDLITPDAQSTPVGATGEVLAEDLSYLGYKLKSGEKNDISYTVTDGMKDIVFHYVKNFGNLTFTFKDVDTGKEIKSAYTTDGQPNTYFDGRSDENKDKFAIKGYTITDESDNDLQQQFPEGGKTTSVVLKYKKNDTPDPVEQGSVTFKYVDGNSNELQKPKTIKGDVDSKFSESAPTIDGYKLDTSKSDETYSGQFSKQGQTYYFVYNKDNKPDPVEQGTITVNYLDADTGKSIQEATVKTGDVDTAFDFTDPTIEGYSLNSDKSDSLKNIKFTKTAQTINLKYDKEQSSLRPVLVKAIKDAKPYVDTTKYEKTYVDKLSTAIQSAQDFLDNNPEKASFFSTIVNFFTGNSIDDQYQAHIDQVNGAVKEVEAHPVTPVAKGTVTFKYVDQDGKSLGIEDKTVEGNVGDKFSEDAPAVDGYTLDTYKSKQTIDGTYTDKAQTFTFVYTKNADQDNFSVTFDIYDESNTDKPIKTVKVDLPKGTTEYNGLMHKDDLFKVEGYTYVSGLGTKMEVDERGQNRFPIIVSKDPKPDPTVQSVITFNFVDESGKELKASHPETGNQGDTYTVDPTNGYYQIDGYTLKNKDLKFTFGAKDQNVTLVYTKDVTPDPTPDPTPTPDNGGSDDNGSDTNNNGGDKSKNKGADSKTDSDTSKSKTSKDGKDTLPSTGESNTLWMTVAGISAVLAIGFALVFKRKRN</sequence>
<feature type="region of interest" description="Disordered" evidence="6">
    <location>
        <begin position="931"/>
        <end position="999"/>
    </location>
</feature>
<evidence type="ECO:0000256" key="2">
    <source>
        <dbReference type="ARBA" id="ARBA00022525"/>
    </source>
</evidence>
<feature type="region of interest" description="Disordered" evidence="6">
    <location>
        <begin position="47"/>
        <end position="112"/>
    </location>
</feature>
<feature type="domain" description="Gram-positive cocci surface proteins LPxTG" evidence="9">
    <location>
        <begin position="993"/>
        <end position="1026"/>
    </location>
</feature>
<keyword evidence="5" id="KW-0572">Peptidoglycan-anchor</keyword>